<reference evidence="1" key="1">
    <citation type="submission" date="2022-07" db="EMBL/GenBank/DDBJ databases">
        <title>Phylogenomic reconstructions and comparative analyses of Kickxellomycotina fungi.</title>
        <authorList>
            <person name="Reynolds N.K."/>
            <person name="Stajich J.E."/>
            <person name="Barry K."/>
            <person name="Grigoriev I.V."/>
            <person name="Crous P."/>
            <person name="Smith M.E."/>
        </authorList>
    </citation>
    <scope>NUCLEOTIDE SEQUENCE</scope>
    <source>
        <strain evidence="1">CBS 190363</strain>
    </source>
</reference>
<comment type="caution">
    <text evidence="1">The sequence shown here is derived from an EMBL/GenBank/DDBJ whole genome shotgun (WGS) entry which is preliminary data.</text>
</comment>
<sequence>MASEKSEEGSVYFELTCAECQATIGRRYLTTVEDMDSIRNAYALDIDKVITYELGKCMGDKQAGEGGAMPPPTFYASAAMHEDVSMLKSNMAALAAHVQKLEQLVARSNSGGGVNGGASSISPRMSGGQQGSSRKRSQAQGLNPEIYH</sequence>
<evidence type="ECO:0000313" key="2">
    <source>
        <dbReference type="Proteomes" id="UP001139981"/>
    </source>
</evidence>
<gene>
    <name evidence="1" type="ORF">IWW38_005487</name>
</gene>
<dbReference type="EMBL" id="JANBVB010002591">
    <property type="protein sequence ID" value="KAJ2883910.1"/>
    <property type="molecule type" value="Genomic_DNA"/>
</dbReference>
<name>A0ACC1LUL7_9FUNG</name>
<organism evidence="1 2">
    <name type="scientific">Coemansia aciculifera</name>
    <dbReference type="NCBI Taxonomy" id="417176"/>
    <lineage>
        <taxon>Eukaryota</taxon>
        <taxon>Fungi</taxon>
        <taxon>Fungi incertae sedis</taxon>
        <taxon>Zoopagomycota</taxon>
        <taxon>Kickxellomycotina</taxon>
        <taxon>Kickxellomycetes</taxon>
        <taxon>Kickxellales</taxon>
        <taxon>Kickxellaceae</taxon>
        <taxon>Coemansia</taxon>
    </lineage>
</organism>
<accession>A0ACC1LUL7</accession>
<protein>
    <submittedName>
        <fullName evidence="1">Uncharacterized protein</fullName>
    </submittedName>
</protein>
<feature type="non-terminal residue" evidence="1">
    <location>
        <position position="148"/>
    </location>
</feature>
<keyword evidence="2" id="KW-1185">Reference proteome</keyword>
<proteinExistence type="predicted"/>
<evidence type="ECO:0000313" key="1">
    <source>
        <dbReference type="EMBL" id="KAJ2883910.1"/>
    </source>
</evidence>
<dbReference type="Proteomes" id="UP001139981">
    <property type="component" value="Unassembled WGS sequence"/>
</dbReference>